<gene>
    <name evidence="1" type="ORF">NIES593_08290</name>
</gene>
<name>A0A1U7HKN5_9CYAN</name>
<keyword evidence="2" id="KW-1185">Reference proteome</keyword>
<comment type="caution">
    <text evidence="1">The sequence shown here is derived from an EMBL/GenBank/DDBJ whole genome shotgun (WGS) entry which is preliminary data.</text>
</comment>
<sequence length="203" mass="23066">MADLQRSRNLGDYDAIFTTYSQLQTVQGKETQRHEFLRAFAPNALLILDESHEAGGSISVDDDGRANNTSARALFVRELVELADGVFCSSATYAKRPDVMDLHAKTDMRLAVRNLSSLTWMVQKGGIPMQQALATMLTDAGQYLRRERYNTEAYSFFRKALGIDWHWILLISSEFMFTLSDLYEEHLDFLDLETECAVIDLAH</sequence>
<evidence type="ECO:0000313" key="1">
    <source>
        <dbReference type="EMBL" id="OKH24146.1"/>
    </source>
</evidence>
<dbReference type="EMBL" id="MRCB01000007">
    <property type="protein sequence ID" value="OKH24146.1"/>
    <property type="molecule type" value="Genomic_DNA"/>
</dbReference>
<proteinExistence type="predicted"/>
<accession>A0A1U7HKN5</accession>
<evidence type="ECO:0008006" key="3">
    <source>
        <dbReference type="Google" id="ProtNLM"/>
    </source>
</evidence>
<dbReference type="AlphaFoldDB" id="A0A1U7HKN5"/>
<dbReference type="OrthoDB" id="415634at2"/>
<dbReference type="RefSeq" id="WP_073599131.1">
    <property type="nucleotide sequence ID" value="NZ_MRCB01000007.1"/>
</dbReference>
<organism evidence="1 2">
    <name type="scientific">Hydrococcus rivularis NIES-593</name>
    <dbReference type="NCBI Taxonomy" id="1921803"/>
    <lineage>
        <taxon>Bacteria</taxon>
        <taxon>Bacillati</taxon>
        <taxon>Cyanobacteriota</taxon>
        <taxon>Cyanophyceae</taxon>
        <taxon>Pleurocapsales</taxon>
        <taxon>Hydrococcaceae</taxon>
        <taxon>Hydrococcus</taxon>
    </lineage>
</organism>
<reference evidence="1 2" key="1">
    <citation type="submission" date="2016-11" db="EMBL/GenBank/DDBJ databases">
        <title>Draft Genome Sequences of Nine Cyanobacterial Strains from Diverse Habitats.</title>
        <authorList>
            <person name="Zhu T."/>
            <person name="Hou S."/>
            <person name="Lu X."/>
            <person name="Hess W.R."/>
        </authorList>
    </citation>
    <scope>NUCLEOTIDE SEQUENCE [LARGE SCALE GENOMIC DNA]</scope>
    <source>
        <strain evidence="1 2">NIES-593</strain>
    </source>
</reference>
<dbReference type="Proteomes" id="UP000186868">
    <property type="component" value="Unassembled WGS sequence"/>
</dbReference>
<protein>
    <recommendedName>
        <fullName evidence="3">Helicase ATP-binding domain-containing protein</fullName>
    </recommendedName>
</protein>
<dbReference type="STRING" id="1921803.NIES593_08290"/>
<evidence type="ECO:0000313" key="2">
    <source>
        <dbReference type="Proteomes" id="UP000186868"/>
    </source>
</evidence>